<evidence type="ECO:0000256" key="2">
    <source>
        <dbReference type="ARBA" id="ARBA00022490"/>
    </source>
</evidence>
<evidence type="ECO:0000259" key="18">
    <source>
        <dbReference type="PROSITE" id="PS50893"/>
    </source>
</evidence>
<feature type="domain" description="ABC transporter" evidence="18">
    <location>
        <begin position="617"/>
        <end position="961"/>
    </location>
</feature>
<dbReference type="NCBIfam" id="TIGR00630">
    <property type="entry name" value="uvra"/>
    <property type="match status" value="1"/>
</dbReference>
<dbReference type="Proteomes" id="UP001597297">
    <property type="component" value="Unassembled WGS sequence"/>
</dbReference>
<comment type="similarity">
    <text evidence="14">Belongs to the ABC transporter superfamily. UvrA family.</text>
</comment>
<keyword evidence="8" id="KW-0863">Zinc-finger</keyword>
<dbReference type="PANTHER" id="PTHR43152:SF3">
    <property type="entry name" value="UVRABC SYSTEM PROTEIN A"/>
    <property type="match status" value="1"/>
</dbReference>
<evidence type="ECO:0000256" key="10">
    <source>
        <dbReference type="ARBA" id="ARBA00022840"/>
    </source>
</evidence>
<dbReference type="InterPro" id="IPR013815">
    <property type="entry name" value="ATP_grasp_subdomain_1"/>
</dbReference>
<dbReference type="PROSITE" id="PS00211">
    <property type="entry name" value="ABC_TRANSPORTER_1"/>
    <property type="match status" value="3"/>
</dbReference>
<dbReference type="InterPro" id="IPR027417">
    <property type="entry name" value="P-loop_NTPase"/>
</dbReference>
<evidence type="ECO:0000256" key="5">
    <source>
        <dbReference type="ARBA" id="ARBA00022741"/>
    </source>
</evidence>
<dbReference type="PROSITE" id="PS50893">
    <property type="entry name" value="ABC_TRANSPORTER_2"/>
    <property type="match status" value="2"/>
</dbReference>
<keyword evidence="6" id="KW-0227">DNA damage</keyword>
<dbReference type="Pfam" id="PF17755">
    <property type="entry name" value="UvrA_DNA-bind"/>
    <property type="match status" value="1"/>
</dbReference>
<evidence type="ECO:0000256" key="1">
    <source>
        <dbReference type="ARBA" id="ARBA00004496"/>
    </source>
</evidence>
<protein>
    <recommendedName>
        <fullName evidence="15">UvrABC system protein A</fullName>
    </recommendedName>
    <alternativeName>
        <fullName evidence="16">Excinuclease ABC subunit A</fullName>
    </alternativeName>
</protein>
<gene>
    <name evidence="19" type="primary">uvrA</name>
    <name evidence="19" type="ORF">ACFSQZ_04690</name>
</gene>
<evidence type="ECO:0000256" key="16">
    <source>
        <dbReference type="ARBA" id="ARBA00042156"/>
    </source>
</evidence>
<reference evidence="20" key="1">
    <citation type="journal article" date="2019" name="Int. J. Syst. Evol. Microbiol.">
        <title>The Global Catalogue of Microorganisms (GCM) 10K type strain sequencing project: providing services to taxonomists for standard genome sequencing and annotation.</title>
        <authorList>
            <consortium name="The Broad Institute Genomics Platform"/>
            <consortium name="The Broad Institute Genome Sequencing Center for Infectious Disease"/>
            <person name="Wu L."/>
            <person name="Ma J."/>
        </authorList>
    </citation>
    <scope>NUCLEOTIDE SEQUENCE [LARGE SCALE GENOMIC DNA]</scope>
    <source>
        <strain evidence="20">JCM 16545</strain>
    </source>
</reference>
<dbReference type="EMBL" id="JBHUJC010000012">
    <property type="protein sequence ID" value="MFD2275759.1"/>
    <property type="molecule type" value="Genomic_DNA"/>
</dbReference>
<dbReference type="InterPro" id="IPR041552">
    <property type="entry name" value="UvrA_DNA-bd"/>
</dbReference>
<dbReference type="Gene3D" id="3.30.1490.20">
    <property type="entry name" value="ATP-grasp fold, A domain"/>
    <property type="match status" value="1"/>
</dbReference>
<evidence type="ECO:0000256" key="14">
    <source>
        <dbReference type="ARBA" id="ARBA00038000"/>
    </source>
</evidence>
<evidence type="ECO:0000256" key="11">
    <source>
        <dbReference type="ARBA" id="ARBA00022881"/>
    </source>
</evidence>
<dbReference type="PANTHER" id="PTHR43152">
    <property type="entry name" value="UVRABC SYSTEM PROTEIN A"/>
    <property type="match status" value="1"/>
</dbReference>
<keyword evidence="12" id="KW-0238">DNA-binding</keyword>
<dbReference type="InterPro" id="IPR003439">
    <property type="entry name" value="ABC_transporter-like_ATP-bd"/>
</dbReference>
<dbReference type="InterPro" id="IPR004602">
    <property type="entry name" value="UvrA"/>
</dbReference>
<dbReference type="RefSeq" id="WP_377094288.1">
    <property type="nucleotide sequence ID" value="NZ_JBHSJM010000001.1"/>
</dbReference>
<evidence type="ECO:0000313" key="20">
    <source>
        <dbReference type="Proteomes" id="UP001597297"/>
    </source>
</evidence>
<comment type="subcellular location">
    <subcellularLocation>
        <location evidence="1">Cytoplasm</location>
    </subcellularLocation>
</comment>
<dbReference type="Gene3D" id="3.40.50.300">
    <property type="entry name" value="P-loop containing nucleotide triphosphate hydrolases"/>
    <property type="match status" value="5"/>
</dbReference>
<evidence type="ECO:0000256" key="7">
    <source>
        <dbReference type="ARBA" id="ARBA00022769"/>
    </source>
</evidence>
<keyword evidence="2" id="KW-0963">Cytoplasm</keyword>
<dbReference type="SMART" id="SM00382">
    <property type="entry name" value="AAA"/>
    <property type="match status" value="3"/>
</dbReference>
<keyword evidence="13" id="KW-0234">DNA repair</keyword>
<evidence type="ECO:0000256" key="6">
    <source>
        <dbReference type="ARBA" id="ARBA00022763"/>
    </source>
</evidence>
<evidence type="ECO:0000256" key="9">
    <source>
        <dbReference type="ARBA" id="ARBA00022833"/>
    </source>
</evidence>
<proteinExistence type="inferred from homology"/>
<accession>A0ABW5E5N3</accession>
<evidence type="ECO:0000256" key="13">
    <source>
        <dbReference type="ARBA" id="ARBA00023204"/>
    </source>
</evidence>
<keyword evidence="4" id="KW-0677">Repeat</keyword>
<feature type="domain" description="ABC transporter" evidence="18">
    <location>
        <begin position="977"/>
        <end position="1484"/>
    </location>
</feature>
<evidence type="ECO:0000256" key="3">
    <source>
        <dbReference type="ARBA" id="ARBA00022723"/>
    </source>
</evidence>
<dbReference type="InterPro" id="IPR017871">
    <property type="entry name" value="ABC_transporter-like_CS"/>
</dbReference>
<evidence type="ECO:0000256" key="4">
    <source>
        <dbReference type="ARBA" id="ARBA00022737"/>
    </source>
</evidence>
<keyword evidence="9" id="KW-0862">Zinc</keyword>
<evidence type="ECO:0000256" key="15">
    <source>
        <dbReference type="ARBA" id="ARBA00039316"/>
    </source>
</evidence>
<organism evidence="19 20">
    <name type="scientific">Rubritalea spongiae</name>
    <dbReference type="NCBI Taxonomy" id="430797"/>
    <lineage>
        <taxon>Bacteria</taxon>
        <taxon>Pseudomonadati</taxon>
        <taxon>Verrucomicrobiota</taxon>
        <taxon>Verrucomicrobiia</taxon>
        <taxon>Verrucomicrobiales</taxon>
        <taxon>Rubritaleaceae</taxon>
        <taxon>Rubritalea</taxon>
    </lineage>
</organism>
<dbReference type="Pfam" id="PF17760">
    <property type="entry name" value="UvrA_inter"/>
    <property type="match status" value="2"/>
</dbReference>
<dbReference type="InterPro" id="IPR003593">
    <property type="entry name" value="AAA+_ATPase"/>
</dbReference>
<comment type="caution">
    <text evidence="19">The sequence shown here is derived from an EMBL/GenBank/DDBJ whole genome shotgun (WGS) entry which is preliminary data.</text>
</comment>
<evidence type="ECO:0000256" key="17">
    <source>
        <dbReference type="SAM" id="MobiDB-lite"/>
    </source>
</evidence>
<keyword evidence="20" id="KW-1185">Reference proteome</keyword>
<sequence>MPENIPAIQIRGARQHNLKNLDIDIPTNQLTVITGPSGSGKSSLAFHTLYAEGQRRYVETFSPYVRQFLDRMDKPVVDRIDNIPPAIAIEQKNAIRTTRSTVGTLTELNDYLKVIFPKLARAFDPKTGEEIKPDTPATIIDWAYQNHAEESVLVLFPITISKDATTAEVFNFLSQQGYLRVLKDNQILRTDDEPTDSPWGDPSAVIIQDRISLTKPNKKRLHEALEAALNYGKSNCSILSQFNTPDSTLNTFSTEWKNPKTGFTLRPPTASLFSFNSPLGACPECRGFGRIIGIDLNKAIQDPTLTIREGVIKPFEGERGAECKDDLIRCAREYGVDTNTPWHLLPKKDQDWVLKGEAGNADKLWKAGKWYGVRGFFDWMETKAYKMHVRVFLSRYRAYTDCPVCNATRLKPEALCFKINGKTLPDLWHIPLCDLKKWFDDLIQLSTHNTQHLAEASQSTSLKHAMSEITSRLSYLNDVGLGYLTLDRPARTLSGGEIERVNLTTCLGAALTNTLFVLDEPTVGLHARDINRLITVMHNLRDKGNTVVVVEHEEAVMRQADNLLDIGPAAGEKGGQITYHGPLTGNLKSETLNHQSSVTLPYLTGEKRIETPKKRRKSRKKLTFTGAHKHNIENQTISIPTSTFTCLTGVSGSGKSTMANDVIYLNLQKAFLLNTEEDPAFIKSLKGIDHISGVERVDQSPLTKTPRSTPAVYAGAFDAIRELFALTDEAADRNLKAGFFSFNSGAGRCERCWGNGFEKVEMQFLSDLYITCPECDGSRYNNSALEIKLKGKSIADILNLTITEALKFFAIANGETKSKTLTLKTKIAKALQPMVDVGLGYLRLGQPLNTLSGGESQRIKLCQLLSKTKKVTDAGQLLILDEPTTGLHFTDIEKLLQVFQSLVNAGHTLLVIEHNLDVIRSADHLIEMGPGAGTDGGKIVFHGTPEEILTTETETAKALNNDLSPTQGAEGSPSTPPELSNSIKISGAREHNLKNFDLTIPRDELVVVTGLSGSGKSTLSFDIIFAEGQRRFLDSMSPYARQFAGQLEKPDIDKIEGLPPTVAIEQRVSRGGGKSTVGTVTEIFHFLRLLYAKLGIQHCPESGEPVVSQTSDAILDQLTKAFKAKKRTLLLAPLIRGRKGFHTDVAAAAGRKGIKLLLVDGKLIATEDFTALARYKEHDIFAVITDNTTPTSEELAQALTLGKGQCATAVELTTSNYQLQTYSTARVSPVTGISFPELDPHHFSFNSPRGWCPTCRGYGSIVESKKKKRKTKPNEYNSEAEAEIAEELSRSNADDDEVTRTNCPECLGDRINKNARFVFINDNNIAHVSRLSVSDAADMLETWKWTGRDKLIARDILPEITQRLRFLEKVGLNYLSLDRSADTLSGGESQRIRLAAQLGSNLTGVLYVLDEPTIGLHPRDNQQLLDTLEALRARGNSLLVVEHDDETMRRATQLIDLGPGAGINGGNIVANTTGKKSQLKKTLKEFPDSPTLHAFSHPLQHPLLGKRRSIPKIAEKKAWLKLTGCNYNNLKNIDVRIPHGRLTVITGVSGCGKSSLMRGTLPHAVKKKTTNSKLATSNYFSKSEGFEKIKHCYEVDQSPIGKTSRSCPATYVKILDDIRKLYAVVPEARMRGYTASRFSFNNAEGQCPECKGNGRIKLEMDFLPTTWVPCHTCNEKRYNQATLEILYNGKTIGDVLEMNISTAAEFFKNHTKLHRTLSLLDDTGLGYLKLGQPSPTLSGGEAQRLKLVAELTKGRKSVRNVTRNNTNLYLIEEPTIGLHQEDVKKLIEVLHRLVDEDHTVVVIEHHTAIMAEADYLIDMGPEAGDHGGTIVAQGTPERVATNKNSRTAPFIAETLRN</sequence>
<evidence type="ECO:0000313" key="19">
    <source>
        <dbReference type="EMBL" id="MFD2275759.1"/>
    </source>
</evidence>
<name>A0ABW5E5N3_9BACT</name>
<dbReference type="Gene3D" id="1.10.8.280">
    <property type="entry name" value="ABC transporter ATPase domain-like"/>
    <property type="match status" value="1"/>
</dbReference>
<evidence type="ECO:0000256" key="12">
    <source>
        <dbReference type="ARBA" id="ARBA00023125"/>
    </source>
</evidence>
<dbReference type="InterPro" id="IPR041102">
    <property type="entry name" value="UvrA_inter"/>
</dbReference>
<keyword evidence="5" id="KW-0547">Nucleotide-binding</keyword>
<keyword evidence="7" id="KW-0228">DNA excision</keyword>
<dbReference type="SUPFAM" id="SSF52540">
    <property type="entry name" value="P-loop containing nucleoside triphosphate hydrolases"/>
    <property type="match status" value="4"/>
</dbReference>
<keyword evidence="3" id="KW-0479">Metal-binding</keyword>
<evidence type="ECO:0000256" key="8">
    <source>
        <dbReference type="ARBA" id="ARBA00022771"/>
    </source>
</evidence>
<keyword evidence="11" id="KW-0267">Excision nuclease</keyword>
<dbReference type="Gene3D" id="1.20.1580.10">
    <property type="entry name" value="ABC transporter ATPase like domain"/>
    <property type="match status" value="3"/>
</dbReference>
<keyword evidence="10" id="KW-0067">ATP-binding</keyword>
<feature type="region of interest" description="Disordered" evidence="17">
    <location>
        <begin position="961"/>
        <end position="982"/>
    </location>
</feature>